<keyword evidence="2" id="KW-1185">Reference proteome</keyword>
<proteinExistence type="predicted"/>
<evidence type="ECO:0000313" key="1">
    <source>
        <dbReference type="EMBL" id="KAL0202698.1"/>
    </source>
</evidence>
<dbReference type="AlphaFoldDB" id="A0ABD0RY50"/>
<comment type="caution">
    <text evidence="1">The sequence shown here is derived from an EMBL/GenBank/DDBJ whole genome shotgun (WGS) entry which is preliminary data.</text>
</comment>
<name>A0ABD0RY50_CIRMR</name>
<sequence>DLYCDMSRRVSVHDEPLSEADTVNDALYASMKSSRFRGKTPESRDAEEIQYATVQHHRKKEKNRPEDNECQYDNIRVHQPDAAVRQSNVHIVDDASVIYRSI</sequence>
<evidence type="ECO:0000313" key="2">
    <source>
        <dbReference type="Proteomes" id="UP001529510"/>
    </source>
</evidence>
<reference evidence="1 2" key="1">
    <citation type="submission" date="2024-05" db="EMBL/GenBank/DDBJ databases">
        <title>Genome sequencing and assembly of Indian major carp, Cirrhinus mrigala (Hamilton, 1822).</title>
        <authorList>
            <person name="Mohindra V."/>
            <person name="Chowdhury L.M."/>
            <person name="Lal K."/>
            <person name="Jena J.K."/>
        </authorList>
    </citation>
    <scope>NUCLEOTIDE SEQUENCE [LARGE SCALE GENOMIC DNA]</scope>
    <source>
        <strain evidence="1">CM1030</strain>
        <tissue evidence="1">Blood</tissue>
    </source>
</reference>
<dbReference type="EMBL" id="JAMKFB020000001">
    <property type="protein sequence ID" value="KAL0202698.1"/>
    <property type="molecule type" value="Genomic_DNA"/>
</dbReference>
<gene>
    <name evidence="1" type="ORF">M9458_000716</name>
</gene>
<dbReference type="Proteomes" id="UP001529510">
    <property type="component" value="Unassembled WGS sequence"/>
</dbReference>
<feature type="non-terminal residue" evidence="1">
    <location>
        <position position="1"/>
    </location>
</feature>
<protein>
    <submittedName>
        <fullName evidence="1">Uncharacterized protein</fullName>
    </submittedName>
</protein>
<organism evidence="1 2">
    <name type="scientific">Cirrhinus mrigala</name>
    <name type="common">Mrigala</name>
    <dbReference type="NCBI Taxonomy" id="683832"/>
    <lineage>
        <taxon>Eukaryota</taxon>
        <taxon>Metazoa</taxon>
        <taxon>Chordata</taxon>
        <taxon>Craniata</taxon>
        <taxon>Vertebrata</taxon>
        <taxon>Euteleostomi</taxon>
        <taxon>Actinopterygii</taxon>
        <taxon>Neopterygii</taxon>
        <taxon>Teleostei</taxon>
        <taxon>Ostariophysi</taxon>
        <taxon>Cypriniformes</taxon>
        <taxon>Cyprinidae</taxon>
        <taxon>Labeoninae</taxon>
        <taxon>Labeonini</taxon>
        <taxon>Cirrhinus</taxon>
    </lineage>
</organism>
<accession>A0ABD0RY50</accession>